<dbReference type="AlphaFoldDB" id="A0A367RRR0"/>
<keyword evidence="2" id="KW-1185">Reference proteome</keyword>
<accession>A0A367RRR0</accession>
<evidence type="ECO:0000313" key="2">
    <source>
        <dbReference type="Proteomes" id="UP000252107"/>
    </source>
</evidence>
<gene>
    <name evidence="1" type="ORF">A6770_12490</name>
</gene>
<evidence type="ECO:0000313" key="1">
    <source>
        <dbReference type="EMBL" id="RCJ38719.1"/>
    </source>
</evidence>
<dbReference type="Proteomes" id="UP000252107">
    <property type="component" value="Unassembled WGS sequence"/>
</dbReference>
<comment type="caution">
    <text evidence="1">The sequence shown here is derived from an EMBL/GenBank/DDBJ whole genome shotgun (WGS) entry which is preliminary data.</text>
</comment>
<protein>
    <submittedName>
        <fullName evidence="1">Uncharacterized protein</fullName>
    </submittedName>
</protein>
<name>A0A367RRR0_9NOSO</name>
<reference evidence="1" key="1">
    <citation type="submission" date="2016-04" db="EMBL/GenBank/DDBJ databases">
        <authorList>
            <person name="Tabuchi Yagui T.R."/>
        </authorList>
    </citation>
    <scope>NUCLEOTIDE SEQUENCE [LARGE SCALE GENOMIC DNA]</scope>
    <source>
        <strain evidence="1">NIES-26</strain>
    </source>
</reference>
<organism evidence="1 2">
    <name type="scientific">Nostoc minutum NIES-26</name>
    <dbReference type="NCBI Taxonomy" id="1844469"/>
    <lineage>
        <taxon>Bacteria</taxon>
        <taxon>Bacillati</taxon>
        <taxon>Cyanobacteriota</taxon>
        <taxon>Cyanophyceae</taxon>
        <taxon>Nostocales</taxon>
        <taxon>Nostocaceae</taxon>
        <taxon>Nostoc</taxon>
    </lineage>
</organism>
<sequence length="64" mass="7293">MYDKNDIKTMIDGMSLSGVLDILSQVCYEKAEDLRVDWQDPDTARAWEKVGRAVGKIKIKGDLY</sequence>
<dbReference type="EMBL" id="LXQD01000087">
    <property type="protein sequence ID" value="RCJ38719.1"/>
    <property type="molecule type" value="Genomic_DNA"/>
</dbReference>
<proteinExistence type="predicted"/>